<evidence type="ECO:0000313" key="8">
    <source>
        <dbReference type="Proteomes" id="UP000027093"/>
    </source>
</evidence>
<feature type="domain" description="Thiamine-phosphate synthase ThiN" evidence="6">
    <location>
        <begin position="304"/>
        <end position="470"/>
    </location>
</feature>
<keyword evidence="3 7" id="KW-0418">Kinase</keyword>
<dbReference type="PANTHER" id="PTHR20858">
    <property type="entry name" value="PHOSPHOMETHYLPYRIMIDINE KINASE"/>
    <property type="match status" value="1"/>
</dbReference>
<name>A0A060HDX8_9ARCH</name>
<gene>
    <name evidence="7" type="primary">thiD</name>
    <name evidence="7" type="ORF">NVIE_006780</name>
</gene>
<protein>
    <submittedName>
        <fullName evidence="7">Putative phosphomethylpyrimidine kinase</fullName>
        <ecNumber evidence="7">2.7.1.49</ecNumber>
        <ecNumber evidence="7">2.7.4.7</ecNumber>
    </submittedName>
</protein>
<dbReference type="GO" id="GO:0008902">
    <property type="term" value="F:hydroxymethylpyrimidine kinase activity"/>
    <property type="evidence" value="ECO:0007669"/>
    <property type="project" value="UniProtKB-EC"/>
</dbReference>
<dbReference type="FunFam" id="3.40.1190.20:FF:000003">
    <property type="entry name" value="Phosphomethylpyrimidine kinase ThiD"/>
    <property type="match status" value="1"/>
</dbReference>
<dbReference type="GO" id="GO:0005829">
    <property type="term" value="C:cytosol"/>
    <property type="evidence" value="ECO:0007669"/>
    <property type="project" value="TreeGrafter"/>
</dbReference>
<dbReference type="HOGENOM" id="CLU_035788_0_0_2"/>
<proteinExistence type="predicted"/>
<evidence type="ECO:0000256" key="4">
    <source>
        <dbReference type="ARBA" id="ARBA00022840"/>
    </source>
</evidence>
<dbReference type="InterPro" id="IPR004399">
    <property type="entry name" value="HMP/HMP-P_kinase_dom"/>
</dbReference>
<dbReference type="AlphaFoldDB" id="A0A060HDX8"/>
<keyword evidence="2" id="KW-0547">Nucleotide-binding</keyword>
<sequence>MQIFRHFSSKNPDWPIDRLNKSSLLFWHELMKVALSIAGSDSGAGAGIQADLKTFSALGVYGCTAITALTAQNTKKVAEIHEVPAGIVEAQVTSIMTDLPPAAIKVGMVYSREIIGAITKSLKHARAPIVLDPILAAGTGAKLLRDDALDLFVSRLIPLATLVTPNRMEAEKLSGVRIRSEGDGVEAAKKLRALGAKNVIVKGGHFGKKTVTDILLLDNSSKVTEITNPRVVDIKESHGSGCNFSAAATAYLARGLALEEACRLANEYVHDAIKNAVTVGKGLPVTNPLSAIYKDAMRHRVLAELQAAVDRLVSLEGFYRLVPETQTNFAYALPDASSHSEVAAVRGRIARAGNAAVQVSRVEFGASRHMASAVLAYMSIRPSTRAVANIRLDPAILAAFRSLFEVSSYDRSKEPQDVKRKEGSTISWGTKAALSKNPEAEVIYHEGDVGKEPMITVFGRNPAEVVYKIEQVLKIC</sequence>
<keyword evidence="8" id="KW-1185">Reference proteome</keyword>
<keyword evidence="1 7" id="KW-0808">Transferase</keyword>
<dbReference type="Proteomes" id="UP000027093">
    <property type="component" value="Chromosome"/>
</dbReference>
<dbReference type="GO" id="GO:0008972">
    <property type="term" value="F:phosphomethylpyrimidine kinase activity"/>
    <property type="evidence" value="ECO:0007669"/>
    <property type="project" value="UniProtKB-EC"/>
</dbReference>
<evidence type="ECO:0000259" key="6">
    <source>
        <dbReference type="Pfam" id="PF10120"/>
    </source>
</evidence>
<organism evidence="7 8">
    <name type="scientific">Nitrososphaera viennensis EN76</name>
    <dbReference type="NCBI Taxonomy" id="926571"/>
    <lineage>
        <taxon>Archaea</taxon>
        <taxon>Nitrososphaerota</taxon>
        <taxon>Nitrososphaeria</taxon>
        <taxon>Nitrososphaerales</taxon>
        <taxon>Nitrososphaeraceae</taxon>
        <taxon>Nitrososphaera</taxon>
    </lineage>
</organism>
<dbReference type="KEGG" id="nvn:NVIE_006780"/>
<evidence type="ECO:0000256" key="3">
    <source>
        <dbReference type="ARBA" id="ARBA00022777"/>
    </source>
</evidence>
<dbReference type="PANTHER" id="PTHR20858:SF17">
    <property type="entry name" value="HYDROXYMETHYLPYRIMIDINE_PHOSPHOMETHYLPYRIMIDINE KINASE THI20-RELATED"/>
    <property type="match status" value="1"/>
</dbReference>
<dbReference type="CDD" id="cd01169">
    <property type="entry name" value="HMPP_kinase"/>
    <property type="match status" value="1"/>
</dbReference>
<keyword evidence="4" id="KW-0067">ATP-binding</keyword>
<evidence type="ECO:0000256" key="2">
    <source>
        <dbReference type="ARBA" id="ARBA00022741"/>
    </source>
</evidence>
<dbReference type="NCBIfam" id="TIGR00097">
    <property type="entry name" value="HMP-P_kinase"/>
    <property type="match status" value="1"/>
</dbReference>
<dbReference type="GO" id="GO:0005524">
    <property type="term" value="F:ATP binding"/>
    <property type="evidence" value="ECO:0007669"/>
    <property type="project" value="UniProtKB-KW"/>
</dbReference>
<dbReference type="EC" id="2.7.1.49" evidence="7"/>
<dbReference type="InterPro" id="IPR036409">
    <property type="entry name" value="Aldolase_II/adducin_N_sf"/>
</dbReference>
<dbReference type="InterPro" id="IPR029056">
    <property type="entry name" value="Ribokinase-like"/>
</dbReference>
<dbReference type="GO" id="GO:0009228">
    <property type="term" value="P:thiamine biosynthetic process"/>
    <property type="evidence" value="ECO:0007669"/>
    <property type="project" value="InterPro"/>
</dbReference>
<evidence type="ECO:0000259" key="5">
    <source>
        <dbReference type="Pfam" id="PF08543"/>
    </source>
</evidence>
<accession>A0A060HDX8</accession>
<dbReference type="InterPro" id="IPR013749">
    <property type="entry name" value="PM/HMP-P_kinase-1"/>
</dbReference>
<reference evidence="7 8" key="1">
    <citation type="journal article" date="2014" name="Int. J. Syst. Evol. Microbiol.">
        <title>Nitrososphaera viennensis gen. nov., sp. nov., an aerobic and mesophilic, ammonia-oxidizing archaeon from soil and a member of the archaeal phylum Thaumarchaeota.</title>
        <authorList>
            <person name="Stieglmeier M."/>
            <person name="Klingl A."/>
            <person name="Alves R.J."/>
            <person name="Rittmann S.K."/>
            <person name="Melcher M."/>
            <person name="Leisch N."/>
            <person name="Schleper C."/>
        </authorList>
    </citation>
    <scope>NUCLEOTIDE SEQUENCE [LARGE SCALE GENOMIC DNA]</scope>
    <source>
        <strain evidence="7">EN76</strain>
    </source>
</reference>
<dbReference type="Gene3D" id="3.40.1190.20">
    <property type="match status" value="1"/>
</dbReference>
<dbReference type="SUPFAM" id="SSF53639">
    <property type="entry name" value="AraD/HMP-PK domain-like"/>
    <property type="match status" value="1"/>
</dbReference>
<dbReference type="STRING" id="926571.NVIE_006780"/>
<evidence type="ECO:0000313" key="7">
    <source>
        <dbReference type="EMBL" id="AIC14884.1"/>
    </source>
</evidence>
<dbReference type="Pfam" id="PF08543">
    <property type="entry name" value="Phos_pyr_kin"/>
    <property type="match status" value="1"/>
</dbReference>
<dbReference type="EMBL" id="CP007536">
    <property type="protein sequence ID" value="AIC14884.1"/>
    <property type="molecule type" value="Genomic_DNA"/>
</dbReference>
<dbReference type="SUPFAM" id="SSF53613">
    <property type="entry name" value="Ribokinase-like"/>
    <property type="match status" value="1"/>
</dbReference>
<dbReference type="Pfam" id="PF10120">
    <property type="entry name" value="ThiN"/>
    <property type="match status" value="1"/>
</dbReference>
<dbReference type="EC" id="2.7.4.7" evidence="7"/>
<feature type="domain" description="Pyridoxamine kinase/Phosphomethylpyrimidine kinase" evidence="5">
    <location>
        <begin position="41"/>
        <end position="283"/>
    </location>
</feature>
<evidence type="ECO:0000256" key="1">
    <source>
        <dbReference type="ARBA" id="ARBA00022679"/>
    </source>
</evidence>
<dbReference type="InterPro" id="IPR019293">
    <property type="entry name" value="ThiN"/>
</dbReference>
<dbReference type="Gene3D" id="3.40.225.10">
    <property type="entry name" value="Class II aldolase/adducin N-terminal domain"/>
    <property type="match status" value="1"/>
</dbReference>